<dbReference type="OrthoDB" id="10584756at2759"/>
<reference evidence="3" key="1">
    <citation type="submission" date="2021-02" db="EMBL/GenBank/DDBJ databases">
        <authorList>
            <person name="Nowell W R."/>
        </authorList>
    </citation>
    <scope>NUCLEOTIDE SEQUENCE</scope>
    <source>
        <strain evidence="3">Ploen Becks lab</strain>
    </source>
</reference>
<dbReference type="SUPFAM" id="SSF57302">
    <property type="entry name" value="Snake toxin-like"/>
    <property type="match status" value="1"/>
</dbReference>
<accession>A0A813NQX3</accession>
<proteinExistence type="predicted"/>
<gene>
    <name evidence="3" type="ORF">OXX778_LOCUS3509</name>
</gene>
<organism evidence="3 4">
    <name type="scientific">Brachionus calyciflorus</name>
    <dbReference type="NCBI Taxonomy" id="104777"/>
    <lineage>
        <taxon>Eukaryota</taxon>
        <taxon>Metazoa</taxon>
        <taxon>Spiralia</taxon>
        <taxon>Gnathifera</taxon>
        <taxon>Rotifera</taxon>
        <taxon>Eurotatoria</taxon>
        <taxon>Monogononta</taxon>
        <taxon>Pseudotrocha</taxon>
        <taxon>Ploima</taxon>
        <taxon>Brachionidae</taxon>
        <taxon>Brachionus</taxon>
    </lineage>
</organism>
<evidence type="ECO:0000256" key="1">
    <source>
        <dbReference type="SAM" id="SignalP"/>
    </source>
</evidence>
<name>A0A813NQX3_9BILA</name>
<sequence length="119" mass="13565">MKNFTIENFLKFLASLYVLILVSMQVEALTCYKCEKCLGSTVIDPEVPILETCQPDSKFCVRQVLRTKLTENMHLTNVFMGCSQTCKNDFISIDNATSTKNLCCETDECNLDFTLDYAY</sequence>
<dbReference type="InterPro" id="IPR045860">
    <property type="entry name" value="Snake_toxin-like_sf"/>
</dbReference>
<dbReference type="Pfam" id="PF00021">
    <property type="entry name" value="UPAR_LY6"/>
    <property type="match status" value="1"/>
</dbReference>
<evidence type="ECO:0000313" key="3">
    <source>
        <dbReference type="EMBL" id="CAF0743283.1"/>
    </source>
</evidence>
<protein>
    <recommendedName>
        <fullName evidence="2">UPAR/Ly6 domain-containing protein</fullName>
    </recommendedName>
</protein>
<evidence type="ECO:0000259" key="2">
    <source>
        <dbReference type="Pfam" id="PF00021"/>
    </source>
</evidence>
<keyword evidence="4" id="KW-1185">Reference proteome</keyword>
<feature type="chain" id="PRO_5032755840" description="UPAR/Ly6 domain-containing protein" evidence="1">
    <location>
        <begin position="29"/>
        <end position="119"/>
    </location>
</feature>
<comment type="caution">
    <text evidence="3">The sequence shown here is derived from an EMBL/GenBank/DDBJ whole genome shotgun (WGS) entry which is preliminary data.</text>
</comment>
<dbReference type="Gene3D" id="2.10.60.10">
    <property type="entry name" value="CD59"/>
    <property type="match status" value="1"/>
</dbReference>
<keyword evidence="1" id="KW-0732">Signal</keyword>
<feature type="signal peptide" evidence="1">
    <location>
        <begin position="1"/>
        <end position="28"/>
    </location>
</feature>
<dbReference type="Proteomes" id="UP000663879">
    <property type="component" value="Unassembled WGS sequence"/>
</dbReference>
<feature type="domain" description="UPAR/Ly6" evidence="2">
    <location>
        <begin position="28"/>
        <end position="110"/>
    </location>
</feature>
<dbReference type="AlphaFoldDB" id="A0A813NQX3"/>
<dbReference type="InterPro" id="IPR016054">
    <property type="entry name" value="LY6_UPA_recep-like"/>
</dbReference>
<evidence type="ECO:0000313" key="4">
    <source>
        <dbReference type="Proteomes" id="UP000663879"/>
    </source>
</evidence>
<dbReference type="EMBL" id="CAJNOC010000313">
    <property type="protein sequence ID" value="CAF0743283.1"/>
    <property type="molecule type" value="Genomic_DNA"/>
</dbReference>